<evidence type="ECO:0000313" key="13">
    <source>
        <dbReference type="Proteomes" id="UP001597145"/>
    </source>
</evidence>
<dbReference type="SMART" id="SM00091">
    <property type="entry name" value="PAS"/>
    <property type="match status" value="1"/>
</dbReference>
<keyword evidence="3" id="KW-0597">Phosphoprotein</keyword>
<dbReference type="InterPro" id="IPR011712">
    <property type="entry name" value="Sig_transdc_His_kin_sub3_dim/P"/>
</dbReference>
<evidence type="ECO:0000256" key="7">
    <source>
        <dbReference type="ARBA" id="ARBA00022840"/>
    </source>
</evidence>
<dbReference type="SMART" id="SM00387">
    <property type="entry name" value="HATPase_c"/>
    <property type="match status" value="1"/>
</dbReference>
<keyword evidence="7" id="KW-0067">ATP-binding</keyword>
<dbReference type="PANTHER" id="PTHR24421:SF10">
    <property type="entry name" value="NITRATE_NITRITE SENSOR PROTEIN NARQ"/>
    <property type="match status" value="1"/>
</dbReference>
<evidence type="ECO:0000256" key="5">
    <source>
        <dbReference type="ARBA" id="ARBA00022741"/>
    </source>
</evidence>
<dbReference type="InterPro" id="IPR029016">
    <property type="entry name" value="GAF-like_dom_sf"/>
</dbReference>
<dbReference type="Proteomes" id="UP001597145">
    <property type="component" value="Unassembled WGS sequence"/>
</dbReference>
<dbReference type="InterPro" id="IPR000014">
    <property type="entry name" value="PAS"/>
</dbReference>
<name>A0ABW4FP31_9PSEU</name>
<keyword evidence="13" id="KW-1185">Reference proteome</keyword>
<dbReference type="SMART" id="SM00065">
    <property type="entry name" value="GAF"/>
    <property type="match status" value="3"/>
</dbReference>
<dbReference type="CDD" id="cd00130">
    <property type="entry name" value="PAS"/>
    <property type="match status" value="1"/>
</dbReference>
<dbReference type="Pfam" id="PF02518">
    <property type="entry name" value="HATPase_c"/>
    <property type="match status" value="1"/>
</dbReference>
<dbReference type="PROSITE" id="PS50113">
    <property type="entry name" value="PAC"/>
    <property type="match status" value="1"/>
</dbReference>
<dbReference type="Gene3D" id="3.30.450.40">
    <property type="match status" value="3"/>
</dbReference>
<keyword evidence="6" id="KW-0418">Kinase</keyword>
<evidence type="ECO:0000259" key="10">
    <source>
        <dbReference type="PROSITE" id="PS50112"/>
    </source>
</evidence>
<evidence type="ECO:0000313" key="12">
    <source>
        <dbReference type="EMBL" id="MFD1532296.1"/>
    </source>
</evidence>
<dbReference type="EMBL" id="JBHUCP010000018">
    <property type="protein sequence ID" value="MFD1532296.1"/>
    <property type="molecule type" value="Genomic_DNA"/>
</dbReference>
<evidence type="ECO:0000256" key="6">
    <source>
        <dbReference type="ARBA" id="ARBA00022777"/>
    </source>
</evidence>
<dbReference type="InterPro" id="IPR013655">
    <property type="entry name" value="PAS_fold_3"/>
</dbReference>
<evidence type="ECO:0000256" key="3">
    <source>
        <dbReference type="ARBA" id="ARBA00022553"/>
    </source>
</evidence>
<dbReference type="InterPro" id="IPR050482">
    <property type="entry name" value="Sensor_HK_TwoCompSys"/>
</dbReference>
<feature type="domain" description="PAC" evidence="11">
    <location>
        <begin position="362"/>
        <end position="410"/>
    </location>
</feature>
<dbReference type="RefSeq" id="WP_343986880.1">
    <property type="nucleotide sequence ID" value="NZ_BAAAJG010000027.1"/>
</dbReference>
<dbReference type="NCBIfam" id="TIGR00229">
    <property type="entry name" value="sensory_box"/>
    <property type="match status" value="1"/>
</dbReference>
<dbReference type="PROSITE" id="PS50112">
    <property type="entry name" value="PAS"/>
    <property type="match status" value="1"/>
</dbReference>
<dbReference type="SUPFAM" id="SSF55781">
    <property type="entry name" value="GAF domain-like"/>
    <property type="match status" value="3"/>
</dbReference>
<dbReference type="Pfam" id="PF08447">
    <property type="entry name" value="PAS_3"/>
    <property type="match status" value="1"/>
</dbReference>
<dbReference type="Pfam" id="PF07730">
    <property type="entry name" value="HisKA_3"/>
    <property type="match status" value="1"/>
</dbReference>
<dbReference type="InterPro" id="IPR042240">
    <property type="entry name" value="CHASE_sf"/>
</dbReference>
<sequence>MALILAVAVAGFIVARTLAERDVQRDSERRAEVAAAQIHGRIAQAASLTESLRRFMLDASGVGVTSDQFARNAFRWLSPADFPAAAWAEPLPDSQRAAYERRIGQPIVTPDDGHSVVPGGSRSSYLAATLVSGFPPLALPGIDLGGEPGMAAALDRATDLDGVTATPVAGPDTGTNGLFLVAPAPNLVGESLRPGYVVVFVPDLTLSAAADTPGLQLAVGGTVTGGPPAGEQTVRTSFTEAGQQFDVILPRGPVHGAATALPWIILACGLVLAGLAPVLGINAARRARAQNELDRIFNLSPDLITVANFERHFTRVNPAAEQILGYTQDELLERPFLDFVHPDDRERTAAESAAIGQGKTAISFENRYVRKDGSYRVLEWTTTPVVEESVMYGVARDVTERRRAEIELERLAGEQAALRRVATLVADGARPEEVFAAVATEVGRLLEVEVAVLNRYDPQDMITVVGMWTSTGATGATPVGSRLPLGGQNVTTLVCRTGRSARIDYADVSGAIGEIAIRDWGPCSSVGVPVSVEGRLWGVMDVALTRDELLPAGAEARLAGFTELIATAVANAQARVELRRFADEQAALRRVATLVARGTRPEEVFAAVTAEAGGVLDADYTAMARYDPDGGATSLAQWVRTGAALPDPVDTSLALGGRNVHTLVFRTRRAARIDDYDAASGAGVEAVRKLGLRSALGVPISVAGRLWGVISVASSREEPLPADAEARLAGFTELVATAIANAQARLELRGFAEEQAAQRRVATLVARGAPPGEVFATVVEAVGRLLTVDHTILSRYDPDGLATVVGHWASTDPGRPLAIDLRVKLEGQNIHTGVFDTGRSARIDDYRAASGAFADVARDWQFRASVGVPIWVEERLWGVIIVGSRSGPLPAGTESRLTGFTELTATAIANADAQAALAASRARIVAAGDAARRRMERDLHDSAQQRLVSLALRLRAMQATPLEAGELSSQLDEVVAELTGAIDELREIASGLHPAVLAEGGLRPVLKTLARRSAVPVGLDVGVDGRLPEPVELAAYYVVAEALTNTAKHADASGVDVTVTAGEGVLRVAVRDDGRGGADLTAGSGLVGLTDRVEALGGRLWMHSPPGAGTTVQVIIPLTASGSPRLRAAGTSPPSGPGPARPAEPNRADKA</sequence>
<evidence type="ECO:0000256" key="9">
    <source>
        <dbReference type="SAM" id="MobiDB-lite"/>
    </source>
</evidence>
<dbReference type="CDD" id="cd16917">
    <property type="entry name" value="HATPase_UhpB-NarQ-NarX-like"/>
    <property type="match status" value="1"/>
</dbReference>
<comment type="catalytic activity">
    <reaction evidence="1">
        <text>ATP + protein L-histidine = ADP + protein N-phospho-L-histidine.</text>
        <dbReference type="EC" id="2.7.13.3"/>
    </reaction>
</comment>
<dbReference type="Gene3D" id="3.30.450.20">
    <property type="entry name" value="PAS domain"/>
    <property type="match status" value="1"/>
</dbReference>
<accession>A0ABW4FP31</accession>
<dbReference type="InterPro" id="IPR001610">
    <property type="entry name" value="PAC"/>
</dbReference>
<dbReference type="InterPro" id="IPR035965">
    <property type="entry name" value="PAS-like_dom_sf"/>
</dbReference>
<dbReference type="InterPro" id="IPR000700">
    <property type="entry name" value="PAS-assoc_C"/>
</dbReference>
<dbReference type="InterPro" id="IPR036890">
    <property type="entry name" value="HATPase_C_sf"/>
</dbReference>
<dbReference type="Gene3D" id="3.30.565.10">
    <property type="entry name" value="Histidine kinase-like ATPase, C-terminal domain"/>
    <property type="match status" value="1"/>
</dbReference>
<evidence type="ECO:0000256" key="8">
    <source>
        <dbReference type="ARBA" id="ARBA00023012"/>
    </source>
</evidence>
<dbReference type="PANTHER" id="PTHR24421">
    <property type="entry name" value="NITRATE/NITRITE SENSOR PROTEIN NARX-RELATED"/>
    <property type="match status" value="1"/>
</dbReference>
<dbReference type="SUPFAM" id="SSF55785">
    <property type="entry name" value="PYP-like sensor domain (PAS domain)"/>
    <property type="match status" value="1"/>
</dbReference>
<dbReference type="SMART" id="SM00086">
    <property type="entry name" value="PAC"/>
    <property type="match status" value="1"/>
</dbReference>
<dbReference type="Pfam" id="PF01590">
    <property type="entry name" value="GAF"/>
    <property type="match status" value="3"/>
</dbReference>
<reference evidence="13" key="1">
    <citation type="journal article" date="2019" name="Int. J. Syst. Evol. Microbiol.">
        <title>The Global Catalogue of Microorganisms (GCM) 10K type strain sequencing project: providing services to taxonomists for standard genome sequencing and annotation.</title>
        <authorList>
            <consortium name="The Broad Institute Genomics Platform"/>
            <consortium name="The Broad Institute Genome Sequencing Center for Infectious Disease"/>
            <person name="Wu L."/>
            <person name="Ma J."/>
        </authorList>
    </citation>
    <scope>NUCLEOTIDE SEQUENCE [LARGE SCALE GENOMIC DNA]</scope>
    <source>
        <strain evidence="13">JCM 12165</strain>
    </source>
</reference>
<keyword evidence="8" id="KW-0902">Two-component regulatory system</keyword>
<proteinExistence type="predicted"/>
<evidence type="ECO:0000256" key="1">
    <source>
        <dbReference type="ARBA" id="ARBA00000085"/>
    </source>
</evidence>
<keyword evidence="5" id="KW-0547">Nucleotide-binding</keyword>
<evidence type="ECO:0000256" key="2">
    <source>
        <dbReference type="ARBA" id="ARBA00012438"/>
    </source>
</evidence>
<evidence type="ECO:0000259" key="11">
    <source>
        <dbReference type="PROSITE" id="PS50113"/>
    </source>
</evidence>
<dbReference type="SUPFAM" id="SSF55874">
    <property type="entry name" value="ATPase domain of HSP90 chaperone/DNA topoisomerase II/histidine kinase"/>
    <property type="match status" value="1"/>
</dbReference>
<organism evidence="12 13">
    <name type="scientific">Pseudonocardia aurantiaca</name>
    <dbReference type="NCBI Taxonomy" id="75290"/>
    <lineage>
        <taxon>Bacteria</taxon>
        <taxon>Bacillati</taxon>
        <taxon>Actinomycetota</taxon>
        <taxon>Actinomycetes</taxon>
        <taxon>Pseudonocardiales</taxon>
        <taxon>Pseudonocardiaceae</taxon>
        <taxon>Pseudonocardia</taxon>
    </lineage>
</organism>
<dbReference type="InterPro" id="IPR003018">
    <property type="entry name" value="GAF"/>
</dbReference>
<gene>
    <name evidence="12" type="ORF">ACFSCY_22965</name>
</gene>
<dbReference type="InterPro" id="IPR003594">
    <property type="entry name" value="HATPase_dom"/>
</dbReference>
<protein>
    <recommendedName>
        <fullName evidence="2">histidine kinase</fullName>
        <ecNumber evidence="2">2.7.13.3</ecNumber>
    </recommendedName>
</protein>
<evidence type="ECO:0000256" key="4">
    <source>
        <dbReference type="ARBA" id="ARBA00022679"/>
    </source>
</evidence>
<comment type="caution">
    <text evidence="12">The sequence shown here is derived from an EMBL/GenBank/DDBJ whole genome shotgun (WGS) entry which is preliminary data.</text>
</comment>
<dbReference type="Gene3D" id="1.20.5.1930">
    <property type="match status" value="1"/>
</dbReference>
<dbReference type="EC" id="2.7.13.3" evidence="2"/>
<feature type="region of interest" description="Disordered" evidence="9">
    <location>
        <begin position="1123"/>
        <end position="1151"/>
    </location>
</feature>
<feature type="domain" description="PAS" evidence="10">
    <location>
        <begin position="289"/>
        <end position="346"/>
    </location>
</feature>
<dbReference type="Gene3D" id="3.30.450.350">
    <property type="entry name" value="CHASE domain"/>
    <property type="match status" value="1"/>
</dbReference>
<keyword evidence="4" id="KW-0808">Transferase</keyword>